<keyword evidence="4" id="KW-1000">Mitochondrion outer membrane</keyword>
<dbReference type="GO" id="GO:0051646">
    <property type="term" value="P:mitochondrion localization"/>
    <property type="evidence" value="ECO:0007669"/>
    <property type="project" value="TreeGrafter"/>
</dbReference>
<evidence type="ECO:0000259" key="11">
    <source>
        <dbReference type="PROSITE" id="PS51718"/>
    </source>
</evidence>
<comment type="subcellular location">
    <subcellularLocation>
        <location evidence="1">Mitochondrion outer membrane</location>
        <topology evidence="1">Multi-pass membrane protein</topology>
    </subcellularLocation>
</comment>
<dbReference type="PANTHER" id="PTHR10465:SF1">
    <property type="entry name" value="MITOFUSIN-2"/>
    <property type="match status" value="1"/>
</dbReference>
<evidence type="ECO:0000256" key="9">
    <source>
        <dbReference type="ARBA" id="ARBA00023134"/>
    </source>
</evidence>
<reference evidence="12 13" key="1">
    <citation type="journal article" date="2013" name="Proc. Natl. Acad. Sci. U.S.A.">
        <title>The king cobra genome reveals dynamic gene evolution and adaptation in the snake venom system.</title>
        <authorList>
            <person name="Vonk F.J."/>
            <person name="Casewell N.R."/>
            <person name="Henkel C.V."/>
            <person name="Heimberg A.M."/>
            <person name="Jansen H.J."/>
            <person name="McCleary R.J."/>
            <person name="Kerkkamp H.M."/>
            <person name="Vos R.A."/>
            <person name="Guerreiro I."/>
            <person name="Calvete J.J."/>
            <person name="Wuster W."/>
            <person name="Woods A.E."/>
            <person name="Logan J.M."/>
            <person name="Harrison R.A."/>
            <person name="Castoe T.A."/>
            <person name="de Koning A.P."/>
            <person name="Pollock D.D."/>
            <person name="Yandell M."/>
            <person name="Calderon D."/>
            <person name="Renjifo C."/>
            <person name="Currier R.B."/>
            <person name="Salgado D."/>
            <person name="Pla D."/>
            <person name="Sanz L."/>
            <person name="Hyder A.S."/>
            <person name="Ribeiro J.M."/>
            <person name="Arntzen J.W."/>
            <person name="van den Thillart G.E."/>
            <person name="Boetzer M."/>
            <person name="Pirovano W."/>
            <person name="Dirks R.P."/>
            <person name="Spaink H.P."/>
            <person name="Duboule D."/>
            <person name="McGlinn E."/>
            <person name="Kini R.M."/>
            <person name="Richardson M.K."/>
        </authorList>
    </citation>
    <scope>NUCLEOTIDE SEQUENCE</scope>
    <source>
        <tissue evidence="12">Blood</tissue>
    </source>
</reference>
<keyword evidence="13" id="KW-1185">Reference proteome</keyword>
<dbReference type="PANTHER" id="PTHR10465">
    <property type="entry name" value="TRANSMEMBRANE GTPASE FZO1"/>
    <property type="match status" value="1"/>
</dbReference>
<protein>
    <submittedName>
        <fullName evidence="12">Mitofusin-2</fullName>
    </submittedName>
</protein>
<keyword evidence="8" id="KW-0496">Mitochondrion</keyword>
<dbReference type="Pfam" id="PF04799">
    <property type="entry name" value="Fzo_mitofusin"/>
    <property type="match status" value="1"/>
</dbReference>
<comment type="caution">
    <text evidence="12">The sequence shown here is derived from an EMBL/GenBank/DDBJ whole genome shotgun (WGS) entry which is preliminary data.</text>
</comment>
<dbReference type="InterPro" id="IPR045063">
    <property type="entry name" value="Dynamin_N"/>
</dbReference>
<dbReference type="InterPro" id="IPR030381">
    <property type="entry name" value="G_DYNAMIN_dom"/>
</dbReference>
<keyword evidence="5" id="KW-0378">Hydrolase</keyword>
<evidence type="ECO:0000256" key="4">
    <source>
        <dbReference type="ARBA" id="ARBA00022787"/>
    </source>
</evidence>
<keyword evidence="10" id="KW-0472">Membrane</keyword>
<dbReference type="PROSITE" id="PS51718">
    <property type="entry name" value="G_DYNAMIN_2"/>
    <property type="match status" value="1"/>
</dbReference>
<dbReference type="OrthoDB" id="6256226at2759"/>
<proteinExistence type="predicted"/>
<evidence type="ECO:0000313" key="13">
    <source>
        <dbReference type="Proteomes" id="UP000018936"/>
    </source>
</evidence>
<dbReference type="GO" id="GO:0005741">
    <property type="term" value="C:mitochondrial outer membrane"/>
    <property type="evidence" value="ECO:0007669"/>
    <property type="project" value="UniProtKB-SubCell"/>
</dbReference>
<evidence type="ECO:0000256" key="1">
    <source>
        <dbReference type="ARBA" id="ARBA00004374"/>
    </source>
</evidence>
<dbReference type="FunFam" id="3.40.50.300:FF:000214">
    <property type="entry name" value="Mitofusin 2"/>
    <property type="match status" value="1"/>
</dbReference>
<evidence type="ECO:0000313" key="12">
    <source>
        <dbReference type="EMBL" id="ETE57758.1"/>
    </source>
</evidence>
<evidence type="ECO:0000256" key="3">
    <source>
        <dbReference type="ARBA" id="ARBA00022741"/>
    </source>
</evidence>
<dbReference type="GO" id="GO:0008053">
    <property type="term" value="P:mitochondrial fusion"/>
    <property type="evidence" value="ECO:0007669"/>
    <property type="project" value="InterPro"/>
</dbReference>
<dbReference type="AlphaFoldDB" id="V8N7X3"/>
<keyword evidence="2" id="KW-0812">Transmembrane</keyword>
<dbReference type="Gene3D" id="1.20.5.110">
    <property type="match status" value="1"/>
</dbReference>
<accession>V8N7X3</accession>
<dbReference type="Pfam" id="PF00350">
    <property type="entry name" value="Dynamin_N"/>
    <property type="match status" value="1"/>
</dbReference>
<dbReference type="GO" id="GO:0005525">
    <property type="term" value="F:GTP binding"/>
    <property type="evidence" value="ECO:0007669"/>
    <property type="project" value="UniProtKB-KW"/>
</dbReference>
<feature type="domain" description="Dynamin-type G" evidence="11">
    <location>
        <begin position="53"/>
        <end position="305"/>
    </location>
</feature>
<evidence type="ECO:0000256" key="6">
    <source>
        <dbReference type="ARBA" id="ARBA00022989"/>
    </source>
</evidence>
<evidence type="ECO:0000256" key="8">
    <source>
        <dbReference type="ARBA" id="ARBA00023128"/>
    </source>
</evidence>
<dbReference type="InterPro" id="IPR027417">
    <property type="entry name" value="P-loop_NTPase"/>
</dbReference>
<dbReference type="GO" id="GO:0003924">
    <property type="term" value="F:GTPase activity"/>
    <property type="evidence" value="ECO:0007669"/>
    <property type="project" value="InterPro"/>
</dbReference>
<gene>
    <name evidence="12" type="primary">Mfn2</name>
    <name evidence="12" type="ORF">L345_16524</name>
</gene>
<evidence type="ECO:0000256" key="5">
    <source>
        <dbReference type="ARBA" id="ARBA00022801"/>
    </source>
</evidence>
<dbReference type="Gene3D" id="3.40.50.300">
    <property type="entry name" value="P-loop containing nucleotide triphosphate hydrolases"/>
    <property type="match status" value="1"/>
</dbReference>
<dbReference type="InterPro" id="IPR027094">
    <property type="entry name" value="Mitofusin_fam"/>
</dbReference>
<dbReference type="Proteomes" id="UP000018936">
    <property type="component" value="Unassembled WGS sequence"/>
</dbReference>
<dbReference type="InterPro" id="IPR006884">
    <property type="entry name" value="Fzo/mitofusin_HR2"/>
</dbReference>
<dbReference type="SUPFAM" id="SSF111479">
    <property type="entry name" value="Fzo-like conserved region"/>
    <property type="match status" value="1"/>
</dbReference>
<evidence type="ECO:0000256" key="10">
    <source>
        <dbReference type="ARBA" id="ARBA00023136"/>
    </source>
</evidence>
<organism evidence="12 13">
    <name type="scientific">Ophiophagus hannah</name>
    <name type="common">King cobra</name>
    <name type="synonym">Naja hannah</name>
    <dbReference type="NCBI Taxonomy" id="8665"/>
    <lineage>
        <taxon>Eukaryota</taxon>
        <taxon>Metazoa</taxon>
        <taxon>Chordata</taxon>
        <taxon>Craniata</taxon>
        <taxon>Vertebrata</taxon>
        <taxon>Euteleostomi</taxon>
        <taxon>Lepidosauria</taxon>
        <taxon>Squamata</taxon>
        <taxon>Bifurcata</taxon>
        <taxon>Unidentata</taxon>
        <taxon>Episquamata</taxon>
        <taxon>Toxicofera</taxon>
        <taxon>Serpentes</taxon>
        <taxon>Colubroidea</taxon>
        <taxon>Elapidae</taxon>
        <taxon>Elapinae</taxon>
        <taxon>Ophiophagus</taxon>
    </lineage>
</organism>
<dbReference type="SUPFAM" id="SSF52540">
    <property type="entry name" value="P-loop containing nucleoside triphosphate hydrolases"/>
    <property type="match status" value="1"/>
</dbReference>
<keyword evidence="3" id="KW-0547">Nucleotide-binding</keyword>
<feature type="non-terminal residue" evidence="12">
    <location>
        <position position="529"/>
    </location>
</feature>
<sequence>MSLLFIRSKSIIPSKKDKRHMADVKTHKNGELDPVTTEEQVSEVKGYLSKVSGISEVLARRHMKVAFFGRTVINAMLWDKVLPSGIGHTTNCFLRVEGTDGQDAFLLTEGSEEKKSVKTVNQLAHALHQDELLTAGGLVSVMWPNSKCPLLKDDLVLMDSPGIDVTTELDSWIDKFCLDADVFVLVANSESTLMQTEKQFFHKVNARLSRPNIFILNNRWDASASEPEYMEEVRRQHMERCTGFLVDELGVVDRGALAEGFQVRMFEFQNFERRFEASTLECISQSAVKTKFEQHTVRAKQIAEEVRHIMDSVHVAAQEQRVYCLEKWDDRQERLGFIEKQLDLLTQSYKLKIKEITEEVERQVSNAMAEEIRKLSVLVDEFQLDFHPSPVVLKVYKNGSLTQEELMVSMVTGLASLTSRTSMGILVIGGVRLTWTTKAKERAFKRQFVDYAGEKLQLIVDVTREDLEKEIAGLNQKIEILDTLQSRAKLLRYGAAVSMFVHCWMGWNKAGWLDSELNMFTHQYLQQSR</sequence>
<keyword evidence="7" id="KW-0175">Coiled coil</keyword>
<keyword evidence="6" id="KW-1133">Transmembrane helix</keyword>
<name>V8N7X3_OPHHA</name>
<evidence type="ECO:0000256" key="2">
    <source>
        <dbReference type="ARBA" id="ARBA00022692"/>
    </source>
</evidence>
<keyword evidence="9" id="KW-0342">GTP-binding</keyword>
<evidence type="ECO:0000256" key="7">
    <source>
        <dbReference type="ARBA" id="ARBA00023054"/>
    </source>
</evidence>
<dbReference type="EMBL" id="AZIM01007803">
    <property type="protein sequence ID" value="ETE57758.1"/>
    <property type="molecule type" value="Genomic_DNA"/>
</dbReference>